<accession>A0A1X9SXP2</accession>
<reference evidence="2" key="1">
    <citation type="journal article" date="2017" name="Genome Biol. Evol.">
        <title>Comparative Genomic Analysis Identifies a Campylobacter Clade Deficient in Selenium Metabolism.</title>
        <authorList>
            <person name="Miller W.G."/>
            <person name="Yee E."/>
            <person name="Lopes B.S."/>
            <person name="Chapman M.H."/>
            <person name="Huynh S."/>
            <person name="Bono J.L."/>
            <person name="Parker C.T."/>
            <person name="Strachan N.J.C."/>
            <person name="Forbes K.J."/>
        </authorList>
    </citation>
    <scope>NUCLEOTIDE SEQUENCE [LARGE SCALE GENOMIC DNA]</scope>
    <source>
        <strain evidence="2">RM6137</strain>
    </source>
</reference>
<dbReference type="STRING" id="1660073.CSUIS_1247"/>
<proteinExistence type="predicted"/>
<dbReference type="AlphaFoldDB" id="A0A1X9SXP2"/>
<dbReference type="KEGG" id="camy:CSUIS_1247"/>
<gene>
    <name evidence="1" type="ORF">CSUIS_1247</name>
</gene>
<dbReference type="Proteomes" id="UP000194260">
    <property type="component" value="Chromosome"/>
</dbReference>
<name>A0A1X9SXP2_9BACT</name>
<evidence type="ECO:0000313" key="2">
    <source>
        <dbReference type="Proteomes" id="UP000194260"/>
    </source>
</evidence>
<dbReference type="EMBL" id="CP018789">
    <property type="protein sequence ID" value="ARR01044.1"/>
    <property type="molecule type" value="Genomic_DNA"/>
</dbReference>
<dbReference type="RefSeq" id="WP_086297985.1">
    <property type="nucleotide sequence ID" value="NZ_CP018789.1"/>
</dbReference>
<organism evidence="1 2">
    <name type="scientific">Campylobacter porcelli</name>
    <dbReference type="NCBI Taxonomy" id="1660073"/>
    <lineage>
        <taxon>Bacteria</taxon>
        <taxon>Pseudomonadati</taxon>
        <taxon>Campylobacterota</taxon>
        <taxon>Epsilonproteobacteria</taxon>
        <taxon>Campylobacterales</taxon>
        <taxon>Campylobacteraceae</taxon>
        <taxon>Campylobacter</taxon>
    </lineage>
</organism>
<protein>
    <submittedName>
        <fullName evidence="1">Putative capsular polysaccharide biosynthesis protein</fullName>
    </submittedName>
</protein>
<evidence type="ECO:0000313" key="1">
    <source>
        <dbReference type="EMBL" id="ARR01044.1"/>
    </source>
</evidence>
<sequence length="670" mass="79257">MQLLSIKNQIQKAIDMWNFSMAERLYQNNFDIFDDIKMEYINFLYNTSQLEKLYNILDNYNDKPNWWLDLDISFKILKDNLCSLMSSDDKKSSVKELFANDIAYAFIILQEVNSGTLKSEFALQTFKDHIFSSQNIILKSYIAALIIDYFALTDEEEKEKFFISLNRYQNNYHYIFLYFLHSKIKSIGNRYYWDKYHFISQNILTKSLNIAPKKIAICFFGILRGAWKENLQEIIDVMAKPLNADCFLFSWDEYQEWPSLTGGHNWVKRLLTPNFLNVAPKEIQLKESLAKYMPLTYEKLNYEYNIKINLDDFNAFIKSNPNIKRYELENQESFGENIGCSKLHYSQNRTFKVMEAYEHQVKSLYDIVIMSRVDIKPYPVDYRKITNIRHDEITEYYTTWGSGRTCFAGYREAVKNYTSLYENLDQLKNNKFIFNWADPHEIAYKYITLLGYRITEPITSDQIHHTTASTGFCVPDVSEEVILDCKNLEINNILTKDIVYKIIDFFKLIKANYPQPSNEARHIDRYCQKQKIKIDKIIKIGDNTSTNLTAKFRIKNQLSCKLGQAIIDNSKSLLGYIKMPFILSYIKDTHQKEQKIYQEKIKNNPSLKLPPLETYPDYKEAIKCKNHLSYKLGEALINADKSKFKLGYLWLWFKCKQITKEHKNCKINDK</sequence>